<dbReference type="EMBL" id="CP002021">
    <property type="protein sequence ID" value="ADG30664.1"/>
    <property type="molecule type" value="Genomic_DNA"/>
</dbReference>
<dbReference type="InterPro" id="IPR003423">
    <property type="entry name" value="OMP_efflux"/>
</dbReference>
<dbReference type="SUPFAM" id="SSF56954">
    <property type="entry name" value="Outer membrane efflux proteins (OEP)"/>
    <property type="match status" value="1"/>
</dbReference>
<comment type="similarity">
    <text evidence="1">Belongs to the outer membrane factor (OMF) (TC 1.B.17) family.</text>
</comment>
<evidence type="ECO:0000256" key="1">
    <source>
        <dbReference type="ARBA" id="ARBA00007613"/>
    </source>
</evidence>
<dbReference type="PANTHER" id="PTHR30203:SF24">
    <property type="entry name" value="BLR4935 PROTEIN"/>
    <property type="match status" value="1"/>
</dbReference>
<feature type="coiled-coil region" evidence="2">
    <location>
        <begin position="394"/>
        <end position="421"/>
    </location>
</feature>
<dbReference type="InterPro" id="IPR010131">
    <property type="entry name" value="MdtP/NodT-like"/>
</dbReference>
<sequence>MSASSPAVQHAGMTARSSNRSYAGRLLLAAPLAALLGGCASAPALPPEVTPQTSANALQHRSLLDPRLQRFIALQTGKPHPIAQPWTLQDLSLAALYFHPSLKVSRANAQLAQADLQIARQYPNPSLQFGLKYGAAAGLLAPSPWTVGMAIGLLLQSQAQRTSETSRAEAGVHAAQLLLSGARWTVRDQVQQAYVSLWAAQQRAHLQQRVLEADLALQGRTAARAQAGVDSPLAAALAQQAAQNAALQKSRDIGAEGAAHVALAGAMGLPVAALQGVKIDFSALHSLPTLPDATQLTQLRRKALEQRDDVRAAWQEVLSAQAALRLAQAQSDGGPPSIAPGAERDQGVNRLMLGARIPLPLFNQHQGQIAAARARLSLREALLKQTQARVLVRIEQSETALQAAQDRVRQAEQLIAANRALLNADLAAQHRGLLGPEPALRAQLRLLSTEQAALQARTDQWQALGALQGALEQPILSAARSRPSNSAPPAVMPPTVAPHLSQVVWREE</sequence>
<dbReference type="HOGENOM" id="CLU_012817_14_1_4"/>
<keyword evidence="2" id="KW-0175">Coiled coil</keyword>
<dbReference type="Pfam" id="PF02321">
    <property type="entry name" value="OEP"/>
    <property type="match status" value="2"/>
</dbReference>
<dbReference type="Gene3D" id="1.20.1600.10">
    <property type="entry name" value="Outer membrane efflux proteins (OEP)"/>
    <property type="match status" value="1"/>
</dbReference>
<organism evidence="3">
    <name type="scientific">Thiomonas intermedia (strain K12)</name>
    <name type="common">Thiobacillus intermedius</name>
    <dbReference type="NCBI Taxonomy" id="75379"/>
    <lineage>
        <taxon>Bacteria</taxon>
        <taxon>Pseudomonadati</taxon>
        <taxon>Pseudomonadota</taxon>
        <taxon>Betaproteobacteria</taxon>
        <taxon>Burkholderiales</taxon>
        <taxon>Thiomonas</taxon>
    </lineage>
</organism>
<dbReference type="AlphaFoldDB" id="D5X0L8"/>
<dbReference type="eggNOG" id="COG1538">
    <property type="taxonomic scope" value="Bacteria"/>
</dbReference>
<evidence type="ECO:0000256" key="2">
    <source>
        <dbReference type="SAM" id="Coils"/>
    </source>
</evidence>
<evidence type="ECO:0000313" key="3">
    <source>
        <dbReference type="EMBL" id="ADG30664.1"/>
    </source>
</evidence>
<protein>
    <submittedName>
        <fullName evidence="3">Outer membrane efflux protein</fullName>
    </submittedName>
</protein>
<accession>D5X0L8</accession>
<dbReference type="PANTHER" id="PTHR30203">
    <property type="entry name" value="OUTER MEMBRANE CATION EFFLUX PROTEIN"/>
    <property type="match status" value="1"/>
</dbReference>
<proteinExistence type="inferred from homology"/>
<dbReference type="BioCyc" id="TINT75379:TINT_RS06380-MONOMER"/>
<dbReference type="GO" id="GO:0015562">
    <property type="term" value="F:efflux transmembrane transporter activity"/>
    <property type="evidence" value="ECO:0007669"/>
    <property type="project" value="InterPro"/>
</dbReference>
<gene>
    <name evidence="3" type="ordered locus">Tint_1276</name>
</gene>
<reference evidence="3" key="1">
    <citation type="submission" date="2010-04" db="EMBL/GenBank/DDBJ databases">
        <title>Complete sequence of Thiomonas intermedia K12.</title>
        <authorList>
            <consortium name="US DOE Joint Genome Institute"/>
            <person name="Lucas S."/>
            <person name="Copeland A."/>
            <person name="Lapidus A."/>
            <person name="Cheng J.-F."/>
            <person name="Bruce D."/>
            <person name="Goodwin L."/>
            <person name="Pitluck S."/>
            <person name="Davenport K."/>
            <person name="Detter J.C."/>
            <person name="Han C."/>
            <person name="Tapia R."/>
            <person name="Land M."/>
            <person name="Hauser L."/>
            <person name="Kyrpides N."/>
            <person name="Ovchinnikova G."/>
            <person name="Kerfeld C.A."/>
            <person name="Cannon G.C."/>
            <person name="Heinhorst S."/>
            <person name="Woyke T."/>
        </authorList>
    </citation>
    <scope>NUCLEOTIDE SEQUENCE [LARGE SCALE GENOMIC DNA]</scope>
    <source>
        <strain evidence="3">K12</strain>
    </source>
</reference>
<dbReference type="STRING" id="75379.Tint_1276"/>
<name>D5X0L8_THIK1</name>
<dbReference type="KEGG" id="tin:Tint_1276"/>